<sequence>MKHPFPPLEALLRGETLGVEYKRDLDAKNKQGPASDETIADSLMAIGNADGGYLLLGVENAGNVLGIHPDRSTSPADFRSRVSRKFLNAPTLATHEYREDDRRVFAFYVEAAKQNPYQLHSGSLKIRKVLGGKQGPENVPFPLSELPQWQAQRGVHYDFSSQLISDMPWGEHERFLNALSLGLLQRRIADGKINNPNLRSVSGLEQQMDTLGLLGTVEGRKVLTHAALILFGSNEALRERIPAHAAQFQAFAPDGSLPYNLFSGQPGLEHLPLLLLATRIEELFRGIVPRRELMDGLFRIDIPAFGDDALREAVMNAFIHRDYTIPEPVIIQITPEQFTITNPGGFYRDVTPQNILFHEPCSRNQRLAQACADIGLMEKSGRGVDRIFWDQIRFLRPIPSYAASTDDTVRLVLSGGEGSLKAIRWMFQYFSSMPDMRVRVVHGGLIHALIAEGEASRDTLIAALPGLSKEHGLRAITELINAGLITRIGHGRGQRLILSAKFQKDLGMPEAFVHQAGLDRENQQQMILRYVEAHGSITRREAAKLLNVPADDSVYKLLRHMVGNGRLTMTGTRATARYSLPKA</sequence>
<dbReference type="PANTHER" id="PTHR30595">
    <property type="entry name" value="GLPR-RELATED TRANSCRIPTIONAL REPRESSOR"/>
    <property type="match status" value="1"/>
</dbReference>
<comment type="caution">
    <text evidence="2">The sequence shown here is derived from an EMBL/GenBank/DDBJ whole genome shotgun (WGS) entry which is preliminary data.</text>
</comment>
<protein>
    <recommendedName>
        <fullName evidence="1">Schlafen AlbA-2 domain-containing protein</fullName>
    </recommendedName>
</protein>
<dbReference type="Gene3D" id="3.30.950.30">
    <property type="entry name" value="Schlafen, AAA domain"/>
    <property type="match status" value="1"/>
</dbReference>
<name>A0A1F6C485_HANXR</name>
<evidence type="ECO:0000313" key="3">
    <source>
        <dbReference type="Proteomes" id="UP000178606"/>
    </source>
</evidence>
<evidence type="ECO:0000313" key="2">
    <source>
        <dbReference type="EMBL" id="OGG43888.1"/>
    </source>
</evidence>
<dbReference type="Pfam" id="PF13749">
    <property type="entry name" value="HATPase_c_4"/>
    <property type="match status" value="1"/>
</dbReference>
<proteinExistence type="predicted"/>
<gene>
    <name evidence="2" type="ORF">A3F84_04595</name>
</gene>
<feature type="domain" description="Schlafen AlbA-2" evidence="1">
    <location>
        <begin position="15"/>
        <end position="122"/>
    </location>
</feature>
<dbReference type="Gene3D" id="1.10.10.10">
    <property type="entry name" value="Winged helix-like DNA-binding domain superfamily/Winged helix DNA-binding domain"/>
    <property type="match status" value="1"/>
</dbReference>
<dbReference type="AlphaFoldDB" id="A0A1F6C485"/>
<evidence type="ECO:0000259" key="1">
    <source>
        <dbReference type="Pfam" id="PF04326"/>
    </source>
</evidence>
<dbReference type="Proteomes" id="UP000178606">
    <property type="component" value="Unassembled WGS sequence"/>
</dbReference>
<dbReference type="PANTHER" id="PTHR30595:SF6">
    <property type="entry name" value="SCHLAFEN ALBA-2 DOMAIN-CONTAINING PROTEIN"/>
    <property type="match status" value="1"/>
</dbReference>
<dbReference type="InterPro" id="IPR038461">
    <property type="entry name" value="Schlafen_AlbA_2_dom_sf"/>
</dbReference>
<dbReference type="InterPro" id="IPR007421">
    <property type="entry name" value="Schlafen_AlbA_2_dom"/>
</dbReference>
<reference evidence="2 3" key="1">
    <citation type="journal article" date="2016" name="Nat. Commun.">
        <title>Thousands of microbial genomes shed light on interconnected biogeochemical processes in an aquifer system.</title>
        <authorList>
            <person name="Anantharaman K."/>
            <person name="Brown C.T."/>
            <person name="Hug L.A."/>
            <person name="Sharon I."/>
            <person name="Castelle C.J."/>
            <person name="Probst A.J."/>
            <person name="Thomas B.C."/>
            <person name="Singh A."/>
            <person name="Wilkins M.J."/>
            <person name="Karaoz U."/>
            <person name="Brodie E.L."/>
            <person name="Williams K.H."/>
            <person name="Hubbard S.S."/>
            <person name="Banfield J.F."/>
        </authorList>
    </citation>
    <scope>NUCLEOTIDE SEQUENCE [LARGE SCALE GENOMIC DNA]</scope>
    <source>
        <strain evidence="3">RIFCSPLOWO2_12_FULL_64_10</strain>
    </source>
</reference>
<dbReference type="InterPro" id="IPR036388">
    <property type="entry name" value="WH-like_DNA-bd_sf"/>
</dbReference>
<dbReference type="EMBL" id="MFKF01000423">
    <property type="protein sequence ID" value="OGG43888.1"/>
    <property type="molecule type" value="Genomic_DNA"/>
</dbReference>
<dbReference type="InterPro" id="IPR038475">
    <property type="entry name" value="RecG_C_sf"/>
</dbReference>
<organism evidence="2 3">
    <name type="scientific">Handelsmanbacteria sp. (strain RIFCSPLOWO2_12_FULL_64_10)</name>
    <dbReference type="NCBI Taxonomy" id="1817868"/>
    <lineage>
        <taxon>Bacteria</taxon>
        <taxon>Candidatus Handelsmaniibacteriota</taxon>
    </lineage>
</organism>
<dbReference type="Gene3D" id="3.30.565.60">
    <property type="match status" value="1"/>
</dbReference>
<dbReference type="Pfam" id="PF04326">
    <property type="entry name" value="SLFN_AlbA_2"/>
    <property type="match status" value="1"/>
</dbReference>
<accession>A0A1F6C485</accession>